<reference evidence="2 3" key="1">
    <citation type="submission" date="2020-11" db="EMBL/GenBank/DDBJ databases">
        <title>Pseudonocardia abyssalis sp. nov. and Pseudonocardia oceani sp. nov., description and phylogenomic analysis of two novel actinomycetes isolated from the deep Southern Ocean.</title>
        <authorList>
            <person name="Parra J."/>
        </authorList>
    </citation>
    <scope>NUCLEOTIDE SEQUENCE [LARGE SCALE GENOMIC DNA]</scope>
    <source>
        <strain evidence="3">KRD185</strain>
    </source>
</reference>
<keyword evidence="1" id="KW-1133">Transmembrane helix</keyword>
<organism evidence="2 3">
    <name type="scientific">Pseudonocardia oceani</name>
    <dbReference type="NCBI Taxonomy" id="2792013"/>
    <lineage>
        <taxon>Bacteria</taxon>
        <taxon>Bacillati</taxon>
        <taxon>Actinomycetota</taxon>
        <taxon>Actinomycetes</taxon>
        <taxon>Pseudonocardiales</taxon>
        <taxon>Pseudonocardiaceae</taxon>
        <taxon>Pseudonocardia</taxon>
    </lineage>
</organism>
<gene>
    <name evidence="2" type="ORF">I4I82_32925</name>
</gene>
<keyword evidence="1" id="KW-0472">Membrane</keyword>
<dbReference type="Proteomes" id="UP000694300">
    <property type="component" value="Unassembled WGS sequence"/>
</dbReference>
<comment type="caution">
    <text evidence="2">The sequence shown here is derived from an EMBL/GenBank/DDBJ whole genome shotgun (WGS) entry which is preliminary data.</text>
</comment>
<keyword evidence="1" id="KW-0812">Transmembrane</keyword>
<evidence type="ECO:0008006" key="4">
    <source>
        <dbReference type="Google" id="ProtNLM"/>
    </source>
</evidence>
<evidence type="ECO:0000313" key="3">
    <source>
        <dbReference type="Proteomes" id="UP000694300"/>
    </source>
</evidence>
<feature type="transmembrane region" description="Helical" evidence="1">
    <location>
        <begin position="44"/>
        <end position="66"/>
    </location>
</feature>
<proteinExistence type="predicted"/>
<accession>A0ABS6UJP5</accession>
<keyword evidence="3" id="KW-1185">Reference proteome</keyword>
<sequence>MLAVRMMQWLDVLAQPPDGGGGPLPDPAPVAPPGAEQITEVIGYLRWGAGAAIIAGFLAGLILFAGGRVADHHRFGRMGTITMIASVGAAFLYAVGWQILSAFATA</sequence>
<feature type="transmembrane region" description="Helical" evidence="1">
    <location>
        <begin position="78"/>
        <end position="100"/>
    </location>
</feature>
<evidence type="ECO:0000313" key="2">
    <source>
        <dbReference type="EMBL" id="MBW0132451.1"/>
    </source>
</evidence>
<name>A0ABS6UJP5_9PSEU</name>
<dbReference type="RefSeq" id="WP_218594754.1">
    <property type="nucleotide sequence ID" value="NZ_JADQDF010000002.1"/>
</dbReference>
<protein>
    <recommendedName>
        <fullName evidence="4">TrbC/VIRB2 family protein</fullName>
    </recommendedName>
</protein>
<evidence type="ECO:0000256" key="1">
    <source>
        <dbReference type="SAM" id="Phobius"/>
    </source>
</evidence>
<dbReference type="EMBL" id="JADQDF010000002">
    <property type="protein sequence ID" value="MBW0132451.1"/>
    <property type="molecule type" value="Genomic_DNA"/>
</dbReference>